<dbReference type="EMBL" id="MU117962">
    <property type="protein sequence ID" value="KAF9654018.1"/>
    <property type="molecule type" value="Genomic_DNA"/>
</dbReference>
<dbReference type="Proteomes" id="UP000886501">
    <property type="component" value="Unassembled WGS sequence"/>
</dbReference>
<evidence type="ECO:0000313" key="2">
    <source>
        <dbReference type="Proteomes" id="UP000886501"/>
    </source>
</evidence>
<reference evidence="1" key="1">
    <citation type="submission" date="2019-10" db="EMBL/GenBank/DDBJ databases">
        <authorList>
            <consortium name="DOE Joint Genome Institute"/>
            <person name="Kuo A."/>
            <person name="Miyauchi S."/>
            <person name="Kiss E."/>
            <person name="Drula E."/>
            <person name="Kohler A."/>
            <person name="Sanchez-Garcia M."/>
            <person name="Andreopoulos B."/>
            <person name="Barry K.W."/>
            <person name="Bonito G."/>
            <person name="Buee M."/>
            <person name="Carver A."/>
            <person name="Chen C."/>
            <person name="Cichocki N."/>
            <person name="Clum A."/>
            <person name="Culley D."/>
            <person name="Crous P.W."/>
            <person name="Fauchery L."/>
            <person name="Girlanda M."/>
            <person name="Hayes R."/>
            <person name="Keri Z."/>
            <person name="Labutti K."/>
            <person name="Lipzen A."/>
            <person name="Lombard V."/>
            <person name="Magnuson J."/>
            <person name="Maillard F."/>
            <person name="Morin E."/>
            <person name="Murat C."/>
            <person name="Nolan M."/>
            <person name="Ohm R."/>
            <person name="Pangilinan J."/>
            <person name="Pereira M."/>
            <person name="Perotto S."/>
            <person name="Peter M."/>
            <person name="Riley R."/>
            <person name="Sitrit Y."/>
            <person name="Stielow B."/>
            <person name="Szollosi G."/>
            <person name="Zifcakova L."/>
            <person name="Stursova M."/>
            <person name="Spatafora J.W."/>
            <person name="Tedersoo L."/>
            <person name="Vaario L.-M."/>
            <person name="Yamada A."/>
            <person name="Yan M."/>
            <person name="Wang P."/>
            <person name="Xu J."/>
            <person name="Bruns T."/>
            <person name="Baldrian P."/>
            <person name="Vilgalys R."/>
            <person name="Henrissat B."/>
            <person name="Grigoriev I.V."/>
            <person name="Hibbett D."/>
            <person name="Nagy L.G."/>
            <person name="Martin F.M."/>
        </authorList>
    </citation>
    <scope>NUCLEOTIDE SEQUENCE</scope>
    <source>
        <strain evidence="1">P2</strain>
    </source>
</reference>
<gene>
    <name evidence="1" type="ORF">BDM02DRAFT_1139362</name>
</gene>
<comment type="caution">
    <text evidence="1">The sequence shown here is derived from an EMBL/GenBank/DDBJ whole genome shotgun (WGS) entry which is preliminary data.</text>
</comment>
<protein>
    <submittedName>
        <fullName evidence="1">Uncharacterized protein</fullName>
    </submittedName>
</protein>
<accession>A0ACB6ZXB1</accession>
<keyword evidence="2" id="KW-1185">Reference proteome</keyword>
<evidence type="ECO:0000313" key="1">
    <source>
        <dbReference type="EMBL" id="KAF9654018.1"/>
    </source>
</evidence>
<reference evidence="1" key="2">
    <citation type="journal article" date="2020" name="Nat. Commun.">
        <title>Large-scale genome sequencing of mycorrhizal fungi provides insights into the early evolution of symbiotic traits.</title>
        <authorList>
            <person name="Miyauchi S."/>
            <person name="Kiss E."/>
            <person name="Kuo A."/>
            <person name="Drula E."/>
            <person name="Kohler A."/>
            <person name="Sanchez-Garcia M."/>
            <person name="Morin E."/>
            <person name="Andreopoulos B."/>
            <person name="Barry K.W."/>
            <person name="Bonito G."/>
            <person name="Buee M."/>
            <person name="Carver A."/>
            <person name="Chen C."/>
            <person name="Cichocki N."/>
            <person name="Clum A."/>
            <person name="Culley D."/>
            <person name="Crous P.W."/>
            <person name="Fauchery L."/>
            <person name="Girlanda M."/>
            <person name="Hayes R.D."/>
            <person name="Keri Z."/>
            <person name="LaButti K."/>
            <person name="Lipzen A."/>
            <person name="Lombard V."/>
            <person name="Magnuson J."/>
            <person name="Maillard F."/>
            <person name="Murat C."/>
            <person name="Nolan M."/>
            <person name="Ohm R.A."/>
            <person name="Pangilinan J."/>
            <person name="Pereira M.F."/>
            <person name="Perotto S."/>
            <person name="Peter M."/>
            <person name="Pfister S."/>
            <person name="Riley R."/>
            <person name="Sitrit Y."/>
            <person name="Stielow J.B."/>
            <person name="Szollosi G."/>
            <person name="Zifcakova L."/>
            <person name="Stursova M."/>
            <person name="Spatafora J.W."/>
            <person name="Tedersoo L."/>
            <person name="Vaario L.M."/>
            <person name="Yamada A."/>
            <person name="Yan M."/>
            <person name="Wang P."/>
            <person name="Xu J."/>
            <person name="Bruns T."/>
            <person name="Baldrian P."/>
            <person name="Vilgalys R."/>
            <person name="Dunand C."/>
            <person name="Henrissat B."/>
            <person name="Grigoriev I.V."/>
            <person name="Hibbett D."/>
            <person name="Nagy L.G."/>
            <person name="Martin F.M."/>
        </authorList>
    </citation>
    <scope>NUCLEOTIDE SEQUENCE</scope>
    <source>
        <strain evidence="1">P2</strain>
    </source>
</reference>
<organism evidence="1 2">
    <name type="scientific">Thelephora ganbajun</name>
    <name type="common">Ganba fungus</name>
    <dbReference type="NCBI Taxonomy" id="370292"/>
    <lineage>
        <taxon>Eukaryota</taxon>
        <taxon>Fungi</taxon>
        <taxon>Dikarya</taxon>
        <taxon>Basidiomycota</taxon>
        <taxon>Agaricomycotina</taxon>
        <taxon>Agaricomycetes</taxon>
        <taxon>Thelephorales</taxon>
        <taxon>Thelephoraceae</taxon>
        <taxon>Thelephora</taxon>
    </lineage>
</organism>
<name>A0ACB6ZXB1_THEGA</name>
<proteinExistence type="predicted"/>
<sequence length="112" mass="12698">MYSIAQPKEKGPFLHSIGPTPFFNESNSVARDFSCATAVVSPESRTNVCTKIRRRNQQARATMSSIAKPSQWVFLLLLSPTLPPAFYTIRPGTFLVCFPFVSRMYTHWSRHS</sequence>